<dbReference type="SUPFAM" id="SSF48726">
    <property type="entry name" value="Immunoglobulin"/>
    <property type="match status" value="2"/>
</dbReference>
<name>A0AAD9KD19_9ANNE</name>
<evidence type="ECO:0000256" key="4">
    <source>
        <dbReference type="ARBA" id="ARBA00023180"/>
    </source>
</evidence>
<keyword evidence="2" id="KW-0472">Membrane</keyword>
<evidence type="ECO:0008006" key="8">
    <source>
        <dbReference type="Google" id="ProtNLM"/>
    </source>
</evidence>
<evidence type="ECO:0000256" key="2">
    <source>
        <dbReference type="ARBA" id="ARBA00023136"/>
    </source>
</evidence>
<dbReference type="Gene3D" id="2.60.40.10">
    <property type="entry name" value="Immunoglobulins"/>
    <property type="match status" value="3"/>
</dbReference>
<sequence length="686" mass="77333">MLSEISESIGRYLVKYEAGEEANTLKFIFTVSDARYEDSGKYACVIMGGNDIVDDNKDITVINVANFVITLTVTRMNHPEEQPQDFSSTSDEVHEYELDEHEPFHVTVHTSETNPAAELTMTVGDMNINDQFDISQSTIQFQDDTGLLVGTQYTVTARGTIQVDHSYRGGFHVSAKVANEEQSVGFKVKFSGYPPVIDGHCPHSIMAGKYQENVNFECTITSDEPVEVHFYYYRPLEGELEPEKEIILPGDKDLTADYHYEASLYEDREKGMYNVSLHMPNIYPQMFTEYTLFASNSKGDAKHSFTLEEDEPILILTITHHLAPPFLHAAVVSGELAISVEVSKLEADLGNDVEISCHIINEEKKGFHVVWVKKVGTQEVEIGTNKKINKIFEETKRYSAEVNFKVDNDISDVTFVLFIKIPFKSVALSSRHLDGSHEVAYESGETILFDEGEIRAFTCQAFGGYPQPDVSVLLGDKDISSQFNKTTKLTKDGVPGLYALTYDVELKNSLLEITYEYSKKKLECKASIPSAGFLNSTYINVELSGYKPQFLCDTVMLMPLHREDVNISCRVRADPPILGNMTEMYWKRISSGNDTILPGDSLGQFTAYLEHGEDEYEKVMTLHVDHIYMNHFQIYYFQATNDLGTSTHAIELRRVPGNKDRPLSSSAIRHILPGLFFTAILMIIFI</sequence>
<evidence type="ECO:0000256" key="5">
    <source>
        <dbReference type="ARBA" id="ARBA00023319"/>
    </source>
</evidence>
<proteinExistence type="predicted"/>
<organism evidence="6 7">
    <name type="scientific">Paralvinella palmiformis</name>
    <dbReference type="NCBI Taxonomy" id="53620"/>
    <lineage>
        <taxon>Eukaryota</taxon>
        <taxon>Metazoa</taxon>
        <taxon>Spiralia</taxon>
        <taxon>Lophotrochozoa</taxon>
        <taxon>Annelida</taxon>
        <taxon>Polychaeta</taxon>
        <taxon>Sedentaria</taxon>
        <taxon>Canalipalpata</taxon>
        <taxon>Terebellida</taxon>
        <taxon>Terebelliformia</taxon>
        <taxon>Alvinellidae</taxon>
        <taxon>Paralvinella</taxon>
    </lineage>
</organism>
<dbReference type="GO" id="GO:0098609">
    <property type="term" value="P:cell-cell adhesion"/>
    <property type="evidence" value="ECO:0007669"/>
    <property type="project" value="TreeGrafter"/>
</dbReference>
<dbReference type="InterPro" id="IPR051275">
    <property type="entry name" value="Cell_adhesion_signaling"/>
</dbReference>
<dbReference type="GO" id="GO:0005886">
    <property type="term" value="C:plasma membrane"/>
    <property type="evidence" value="ECO:0007669"/>
    <property type="project" value="TreeGrafter"/>
</dbReference>
<accession>A0AAD9KD19</accession>
<evidence type="ECO:0000256" key="1">
    <source>
        <dbReference type="ARBA" id="ARBA00004479"/>
    </source>
</evidence>
<gene>
    <name evidence="6" type="ORF">LSH36_12g05019</name>
</gene>
<reference evidence="6" key="1">
    <citation type="journal article" date="2023" name="Mol. Biol. Evol.">
        <title>Third-Generation Sequencing Reveals the Adaptive Role of the Epigenome in Three Deep-Sea Polychaetes.</title>
        <authorList>
            <person name="Perez M."/>
            <person name="Aroh O."/>
            <person name="Sun Y."/>
            <person name="Lan Y."/>
            <person name="Juniper S.K."/>
            <person name="Young C.R."/>
            <person name="Angers B."/>
            <person name="Qian P.Y."/>
        </authorList>
    </citation>
    <scope>NUCLEOTIDE SEQUENCE</scope>
    <source>
        <strain evidence="6">P08H-3</strain>
    </source>
</reference>
<evidence type="ECO:0000313" key="6">
    <source>
        <dbReference type="EMBL" id="KAK2169062.1"/>
    </source>
</evidence>
<dbReference type="GO" id="GO:0005911">
    <property type="term" value="C:cell-cell junction"/>
    <property type="evidence" value="ECO:0007669"/>
    <property type="project" value="TreeGrafter"/>
</dbReference>
<keyword evidence="3" id="KW-1015">Disulfide bond</keyword>
<keyword evidence="5" id="KW-0393">Immunoglobulin domain</keyword>
<dbReference type="PANTHER" id="PTHR11640">
    <property type="entry name" value="NEPHRIN"/>
    <property type="match status" value="1"/>
</dbReference>
<evidence type="ECO:0000256" key="3">
    <source>
        <dbReference type="ARBA" id="ARBA00023157"/>
    </source>
</evidence>
<dbReference type="InterPro" id="IPR036179">
    <property type="entry name" value="Ig-like_dom_sf"/>
</dbReference>
<protein>
    <recommendedName>
        <fullName evidence="8">Ig-like domain-containing protein</fullName>
    </recommendedName>
</protein>
<keyword evidence="4" id="KW-0325">Glycoprotein</keyword>
<comment type="subcellular location">
    <subcellularLocation>
        <location evidence="1">Membrane</location>
        <topology evidence="1">Single-pass type I membrane protein</topology>
    </subcellularLocation>
</comment>
<dbReference type="Proteomes" id="UP001208570">
    <property type="component" value="Unassembled WGS sequence"/>
</dbReference>
<dbReference type="PANTHER" id="PTHR11640:SF155">
    <property type="entry name" value="IG-LIKE DOMAIN-CONTAINING PROTEIN"/>
    <property type="match status" value="1"/>
</dbReference>
<dbReference type="EMBL" id="JAODUP010000012">
    <property type="protein sequence ID" value="KAK2169062.1"/>
    <property type="molecule type" value="Genomic_DNA"/>
</dbReference>
<comment type="caution">
    <text evidence="6">The sequence shown here is derived from an EMBL/GenBank/DDBJ whole genome shotgun (WGS) entry which is preliminary data.</text>
</comment>
<dbReference type="GO" id="GO:0050839">
    <property type="term" value="F:cell adhesion molecule binding"/>
    <property type="evidence" value="ECO:0007669"/>
    <property type="project" value="TreeGrafter"/>
</dbReference>
<dbReference type="AlphaFoldDB" id="A0AAD9KD19"/>
<dbReference type="InterPro" id="IPR013783">
    <property type="entry name" value="Ig-like_fold"/>
</dbReference>
<keyword evidence="7" id="KW-1185">Reference proteome</keyword>
<evidence type="ECO:0000313" key="7">
    <source>
        <dbReference type="Proteomes" id="UP001208570"/>
    </source>
</evidence>